<keyword evidence="3" id="KW-1185">Reference proteome</keyword>
<accession>A0A4Y2GYL0</accession>
<feature type="region of interest" description="Disordered" evidence="1">
    <location>
        <begin position="23"/>
        <end position="42"/>
    </location>
</feature>
<evidence type="ECO:0000313" key="2">
    <source>
        <dbReference type="EMBL" id="GBM58543.1"/>
    </source>
</evidence>
<name>A0A4Y2GYL0_ARAVE</name>
<evidence type="ECO:0000313" key="3">
    <source>
        <dbReference type="Proteomes" id="UP000499080"/>
    </source>
</evidence>
<proteinExistence type="predicted"/>
<sequence length="84" mass="9178">MTSAHSGASLTATQFVDKIDPFKKGSLKRKPKKSQGSSRYRSTNDVELQALPLLKEVPNLWLHVPLGVCEGPVGGMWTQGNIKD</sequence>
<evidence type="ECO:0000256" key="1">
    <source>
        <dbReference type="SAM" id="MobiDB-lite"/>
    </source>
</evidence>
<dbReference type="EMBL" id="BGPR01001638">
    <property type="protein sequence ID" value="GBM58543.1"/>
    <property type="molecule type" value="Genomic_DNA"/>
</dbReference>
<organism evidence="2 3">
    <name type="scientific">Araneus ventricosus</name>
    <name type="common">Orbweaver spider</name>
    <name type="synonym">Epeira ventricosa</name>
    <dbReference type="NCBI Taxonomy" id="182803"/>
    <lineage>
        <taxon>Eukaryota</taxon>
        <taxon>Metazoa</taxon>
        <taxon>Ecdysozoa</taxon>
        <taxon>Arthropoda</taxon>
        <taxon>Chelicerata</taxon>
        <taxon>Arachnida</taxon>
        <taxon>Araneae</taxon>
        <taxon>Araneomorphae</taxon>
        <taxon>Entelegynae</taxon>
        <taxon>Araneoidea</taxon>
        <taxon>Araneidae</taxon>
        <taxon>Araneus</taxon>
    </lineage>
</organism>
<gene>
    <name evidence="2" type="ORF">AVEN_268615_1</name>
</gene>
<reference evidence="2 3" key="1">
    <citation type="journal article" date="2019" name="Sci. Rep.">
        <title>Orb-weaving spider Araneus ventricosus genome elucidates the spidroin gene catalogue.</title>
        <authorList>
            <person name="Kono N."/>
            <person name="Nakamura H."/>
            <person name="Ohtoshi R."/>
            <person name="Moran D.A.P."/>
            <person name="Shinohara A."/>
            <person name="Yoshida Y."/>
            <person name="Fujiwara M."/>
            <person name="Mori M."/>
            <person name="Tomita M."/>
            <person name="Arakawa K."/>
        </authorList>
    </citation>
    <scope>NUCLEOTIDE SEQUENCE [LARGE SCALE GENOMIC DNA]</scope>
</reference>
<protein>
    <submittedName>
        <fullName evidence="2">Uncharacterized protein</fullName>
    </submittedName>
</protein>
<dbReference type="Proteomes" id="UP000499080">
    <property type="component" value="Unassembled WGS sequence"/>
</dbReference>
<dbReference type="AlphaFoldDB" id="A0A4Y2GYL0"/>
<dbReference type="OrthoDB" id="6434243at2759"/>
<comment type="caution">
    <text evidence="2">The sequence shown here is derived from an EMBL/GenBank/DDBJ whole genome shotgun (WGS) entry which is preliminary data.</text>
</comment>